<dbReference type="Proteomes" id="UP000189426">
    <property type="component" value="Unassembled WGS sequence"/>
</dbReference>
<evidence type="ECO:0000313" key="2">
    <source>
        <dbReference type="Proteomes" id="UP000189426"/>
    </source>
</evidence>
<dbReference type="InterPro" id="IPR011990">
    <property type="entry name" value="TPR-like_helical_dom_sf"/>
</dbReference>
<dbReference type="InterPro" id="IPR029044">
    <property type="entry name" value="Nucleotide-diphossugar_trans"/>
</dbReference>
<dbReference type="Gene3D" id="3.90.550.10">
    <property type="entry name" value="Spore Coat Polysaccharide Biosynthesis Protein SpsA, Chain A"/>
    <property type="match status" value="1"/>
</dbReference>
<sequence>MNNSSNELTLRALTNTYINLIGKEDYDEAKRYAEMLCLLAPQNIENVHKLAYIYLKQEKWQDAIDTGLKAISLNNQYVPTLDLLAHAYGAISDWENAGHYGHQALVLRDAQIPTPTAPMPIGRSVKGGKNLIAFSLFGKRSKYIETAVLNVQVAHALFPNWICRFYIDDSVPENAVQRLKENGAEIIKIAPPLKSWPGAMWRFLAINDPEAEYVIFRDADSVISPRESVAVAEWIKSGRSFHTMRDSGSHTALILAGMWGAKANSVSNMEERIQNYINKEYDSAHFADQDFLADELWGYIRQDLWAHDRLFNFCDPKPFPELPFNSEYQIAFCEGGAGFIAKTEHKEGTQIKWILYSSISPLLNTDYSSIIVPEFKVCSYQTTVKNGEIADNIPRRYAYAFKKGLARIEIENI</sequence>
<evidence type="ECO:0000313" key="1">
    <source>
        <dbReference type="EMBL" id="OOF36436.1"/>
    </source>
</evidence>
<accession>A0A1V3I8U2</accession>
<name>A0A1V3I8U2_9PAST</name>
<organism evidence="1 2">
    <name type="scientific">Rodentibacter mrazii</name>
    <dbReference type="NCBI Taxonomy" id="1908257"/>
    <lineage>
        <taxon>Bacteria</taxon>
        <taxon>Pseudomonadati</taxon>
        <taxon>Pseudomonadota</taxon>
        <taxon>Gammaproteobacteria</taxon>
        <taxon>Pasteurellales</taxon>
        <taxon>Pasteurellaceae</taxon>
        <taxon>Rodentibacter</taxon>
    </lineage>
</organism>
<dbReference type="SUPFAM" id="SSF48452">
    <property type="entry name" value="TPR-like"/>
    <property type="match status" value="1"/>
</dbReference>
<gene>
    <name evidence="1" type="ORF">BKK47_11610</name>
</gene>
<reference evidence="1 2" key="1">
    <citation type="submission" date="2016-10" db="EMBL/GenBank/DDBJ databases">
        <title>Rodentibacter gen. nov. and new species.</title>
        <authorList>
            <person name="Christensen H."/>
        </authorList>
    </citation>
    <scope>NUCLEOTIDE SEQUENCE [LARGE SCALE GENOMIC DNA]</scope>
    <source>
        <strain evidence="1 2">Ppn418</strain>
    </source>
</reference>
<dbReference type="Gene3D" id="1.25.40.10">
    <property type="entry name" value="Tetratricopeptide repeat domain"/>
    <property type="match status" value="1"/>
</dbReference>
<dbReference type="SUPFAM" id="SSF53448">
    <property type="entry name" value="Nucleotide-diphospho-sugar transferases"/>
    <property type="match status" value="1"/>
</dbReference>
<dbReference type="EMBL" id="MLHG01000107">
    <property type="protein sequence ID" value="OOF36436.1"/>
    <property type="molecule type" value="Genomic_DNA"/>
</dbReference>
<dbReference type="STRING" id="1908257.BKK47_11610"/>
<protein>
    <submittedName>
        <fullName evidence="1">Uncharacterized protein</fullName>
    </submittedName>
</protein>
<proteinExistence type="predicted"/>
<dbReference type="AlphaFoldDB" id="A0A1V3I8U2"/>
<keyword evidence="2" id="KW-1185">Reference proteome</keyword>
<comment type="caution">
    <text evidence="1">The sequence shown here is derived from an EMBL/GenBank/DDBJ whole genome shotgun (WGS) entry which is preliminary data.</text>
</comment>